<dbReference type="InterPro" id="IPR012675">
    <property type="entry name" value="Beta-grasp_dom_sf"/>
</dbReference>
<evidence type="ECO:0000313" key="1">
    <source>
        <dbReference type="EMBL" id="OYQ20182.1"/>
    </source>
</evidence>
<dbReference type="Gene3D" id="3.10.20.30">
    <property type="match status" value="1"/>
</dbReference>
<comment type="caution">
    <text evidence="1">The sequence shown here is derived from an EMBL/GenBank/DDBJ whole genome shotgun (WGS) entry which is preliminary data.</text>
</comment>
<evidence type="ECO:0000313" key="2">
    <source>
        <dbReference type="Proteomes" id="UP000216361"/>
    </source>
</evidence>
<dbReference type="RefSeq" id="WP_094408005.1">
    <property type="nucleotide sequence ID" value="NZ_BMJZ01000001.1"/>
</dbReference>
<dbReference type="InterPro" id="IPR003749">
    <property type="entry name" value="ThiS/MoaD-like"/>
</dbReference>
<gene>
    <name evidence="1" type="primary">thiS</name>
    <name evidence="1" type="ORF">CHR90_05590</name>
</gene>
<sequence>MRVTVNGEVGDWPVETLGQLVAEFLARTGSDPDATVATAWNRLFVGKRQRPALLLSEGDEVEILVPMQGG</sequence>
<dbReference type="InterPro" id="IPR016155">
    <property type="entry name" value="Mopterin_synth/thiamin_S_b"/>
</dbReference>
<accession>A0A255XTE1</accession>
<keyword evidence="2" id="KW-1185">Reference proteome</keyword>
<dbReference type="AlphaFoldDB" id="A0A255XTE1"/>
<dbReference type="Proteomes" id="UP000216361">
    <property type="component" value="Unassembled WGS sequence"/>
</dbReference>
<dbReference type="Pfam" id="PF02597">
    <property type="entry name" value="ThiS"/>
    <property type="match status" value="1"/>
</dbReference>
<proteinExistence type="predicted"/>
<dbReference type="SUPFAM" id="SSF54285">
    <property type="entry name" value="MoaD/ThiS"/>
    <property type="match status" value="1"/>
</dbReference>
<dbReference type="NCBIfam" id="TIGR01683">
    <property type="entry name" value="thiS"/>
    <property type="match status" value="1"/>
</dbReference>
<protein>
    <submittedName>
        <fullName evidence="1">Thiamine biosynthesis protein ThiS</fullName>
    </submittedName>
</protein>
<organism evidence="1 2">
    <name type="scientific">Elstera cyanobacteriorum</name>
    <dbReference type="NCBI Taxonomy" id="2022747"/>
    <lineage>
        <taxon>Bacteria</taxon>
        <taxon>Pseudomonadati</taxon>
        <taxon>Pseudomonadota</taxon>
        <taxon>Alphaproteobacteria</taxon>
        <taxon>Rhodospirillales</taxon>
        <taxon>Rhodospirillaceae</taxon>
        <taxon>Elstera</taxon>
    </lineage>
</organism>
<dbReference type="OrthoDB" id="197113at2"/>
<dbReference type="InterPro" id="IPR010035">
    <property type="entry name" value="Thi_S"/>
</dbReference>
<dbReference type="EMBL" id="NOXS01000029">
    <property type="protein sequence ID" value="OYQ20182.1"/>
    <property type="molecule type" value="Genomic_DNA"/>
</dbReference>
<name>A0A255XTE1_9PROT</name>
<reference evidence="1 2" key="1">
    <citation type="submission" date="2017-07" db="EMBL/GenBank/DDBJ databases">
        <title>Elstera cyanobacteriorum sp. nov., a novel bacterium isolated from cyanobacterial aggregates in a eutrophic lake.</title>
        <authorList>
            <person name="Cai H."/>
        </authorList>
    </citation>
    <scope>NUCLEOTIDE SEQUENCE [LARGE SCALE GENOMIC DNA]</scope>
    <source>
        <strain evidence="1 2">TH019</strain>
    </source>
</reference>